<feature type="compositionally biased region" description="Low complexity" evidence="1">
    <location>
        <begin position="203"/>
        <end position="216"/>
    </location>
</feature>
<gene>
    <name evidence="4" type="ORF">GCM10017559_06920</name>
</gene>
<protein>
    <recommendedName>
        <fullName evidence="3">Oxidoreductase molybdopterin-binding domain-containing protein</fullName>
    </recommendedName>
</protein>
<comment type="caution">
    <text evidence="4">The sequence shown here is derived from an EMBL/GenBank/DDBJ whole genome shotgun (WGS) entry which is preliminary data.</text>
</comment>
<feature type="region of interest" description="Disordered" evidence="1">
    <location>
        <begin position="180"/>
        <end position="216"/>
    </location>
</feature>
<dbReference type="EMBL" id="BAAAWD010000004">
    <property type="protein sequence ID" value="GAA2989547.1"/>
    <property type="molecule type" value="Genomic_DNA"/>
</dbReference>
<dbReference type="InterPro" id="IPR036374">
    <property type="entry name" value="OxRdtase_Mopterin-bd_sf"/>
</dbReference>
<dbReference type="PANTHER" id="PTHR19372:SF7">
    <property type="entry name" value="SULFITE OXIDASE, MITOCHONDRIAL"/>
    <property type="match status" value="1"/>
</dbReference>
<organism evidence="4 5">
    <name type="scientific">Streptosporangium longisporum</name>
    <dbReference type="NCBI Taxonomy" id="46187"/>
    <lineage>
        <taxon>Bacteria</taxon>
        <taxon>Bacillati</taxon>
        <taxon>Actinomycetota</taxon>
        <taxon>Actinomycetes</taxon>
        <taxon>Streptosporangiales</taxon>
        <taxon>Streptosporangiaceae</taxon>
        <taxon>Streptosporangium</taxon>
    </lineage>
</organism>
<evidence type="ECO:0000313" key="4">
    <source>
        <dbReference type="EMBL" id="GAA2989547.1"/>
    </source>
</evidence>
<dbReference type="Proteomes" id="UP001499930">
    <property type="component" value="Unassembled WGS sequence"/>
</dbReference>
<keyword evidence="2" id="KW-0812">Transmembrane</keyword>
<evidence type="ECO:0000259" key="3">
    <source>
        <dbReference type="Pfam" id="PF00174"/>
    </source>
</evidence>
<name>A0ABN3XR78_9ACTN</name>
<evidence type="ECO:0000256" key="1">
    <source>
        <dbReference type="SAM" id="MobiDB-lite"/>
    </source>
</evidence>
<dbReference type="InterPro" id="IPR014756">
    <property type="entry name" value="Ig_E-set"/>
</dbReference>
<dbReference type="SUPFAM" id="SSF56524">
    <property type="entry name" value="Oxidoreductase molybdopterin-binding domain"/>
    <property type="match status" value="1"/>
</dbReference>
<proteinExistence type="predicted"/>
<feature type="transmembrane region" description="Helical" evidence="2">
    <location>
        <begin position="70"/>
        <end position="92"/>
    </location>
</feature>
<feature type="domain" description="Oxidoreductase molybdopterin-binding" evidence="3">
    <location>
        <begin position="307"/>
        <end position="459"/>
    </location>
</feature>
<dbReference type="Gene3D" id="2.60.40.650">
    <property type="match status" value="1"/>
</dbReference>
<evidence type="ECO:0000256" key="2">
    <source>
        <dbReference type="SAM" id="Phobius"/>
    </source>
</evidence>
<dbReference type="Pfam" id="PF00174">
    <property type="entry name" value="Oxidored_molyb"/>
    <property type="match status" value="1"/>
</dbReference>
<sequence length="581" mass="60509">MQSNRSMPSWAAALIGLVSGTVAVGFSLLVAGLVNPSAFPVVAVGNSAVDLTPAPLKEWAIRTFGENDKVVLIGGILVVMALLAALLGVAAARDVRYGLAGLAAFGLLGVAAVLTRPGAGVTDLLPTVLGVGAGMLALHRLLRRARVSADDLHHTLRESPPEPRPEPSPALRTVPEATAPLSATEGPLPTGDRPGTPAPQATGASAPPVAGASVPPVMRAGNDLRAFDRRGLLTGVLGGVAVAGAAGAAGRLFSGRAEVTAARSDIALPKPAKPLAPLPAGADLRIKGLSPFVTPNTDFYRVDTALVVPQVDPRDWTLTIHGLVDRPVELTFADLMKRAVTEADVTLCCVSNEIGGPYIGNARWLGVSLAGVLRDAGVQSGADMLLSTSADGWTAGTPADVVMDGRDALLAFAMNGEALPVDHGFPVRQVVPGLYGYVSATKWVTEIKVTRFDRDEGYWTPRGWSARGPIKTQSRIDLPEPGTSVPAGRTTVAGVAWAQHKGVDAVEVRIDEGPWRQARLAEAPTADTWRQWVLDDWDATPGSHTIEVRATDATGYTQTADRAPITPDGATGRHTVRVEVT</sequence>
<accession>A0ABN3XR78</accession>
<feature type="transmembrane region" description="Helical" evidence="2">
    <location>
        <begin position="232"/>
        <end position="253"/>
    </location>
</feature>
<dbReference type="Gene3D" id="3.90.420.10">
    <property type="entry name" value="Oxidoreductase, molybdopterin-binding domain"/>
    <property type="match status" value="1"/>
</dbReference>
<keyword evidence="2" id="KW-0472">Membrane</keyword>
<keyword evidence="5" id="KW-1185">Reference proteome</keyword>
<dbReference type="SUPFAM" id="SSF81296">
    <property type="entry name" value="E set domains"/>
    <property type="match status" value="1"/>
</dbReference>
<feature type="transmembrane region" description="Helical" evidence="2">
    <location>
        <begin position="124"/>
        <end position="142"/>
    </location>
</feature>
<dbReference type="InterPro" id="IPR000572">
    <property type="entry name" value="OxRdtase_Mopterin-bd_dom"/>
</dbReference>
<feature type="transmembrane region" description="Helical" evidence="2">
    <location>
        <begin position="99"/>
        <end position="118"/>
    </location>
</feature>
<dbReference type="PANTHER" id="PTHR19372">
    <property type="entry name" value="SULFITE REDUCTASE"/>
    <property type="match status" value="1"/>
</dbReference>
<reference evidence="4 5" key="1">
    <citation type="journal article" date="2019" name="Int. J. Syst. Evol. Microbiol.">
        <title>The Global Catalogue of Microorganisms (GCM) 10K type strain sequencing project: providing services to taxonomists for standard genome sequencing and annotation.</title>
        <authorList>
            <consortium name="The Broad Institute Genomics Platform"/>
            <consortium name="The Broad Institute Genome Sequencing Center for Infectious Disease"/>
            <person name="Wu L."/>
            <person name="Ma J."/>
        </authorList>
    </citation>
    <scope>NUCLEOTIDE SEQUENCE [LARGE SCALE GENOMIC DNA]</scope>
    <source>
        <strain evidence="4 5">JCM 3106</strain>
    </source>
</reference>
<evidence type="ECO:0000313" key="5">
    <source>
        <dbReference type="Proteomes" id="UP001499930"/>
    </source>
</evidence>
<keyword evidence="2" id="KW-1133">Transmembrane helix</keyword>
<feature type="transmembrane region" description="Helical" evidence="2">
    <location>
        <begin position="12"/>
        <end position="34"/>
    </location>
</feature>
<dbReference type="RefSeq" id="WP_344888085.1">
    <property type="nucleotide sequence ID" value="NZ_BAAAWD010000004.1"/>
</dbReference>